<organism evidence="3 4">
    <name type="scientific">Phialemonium atrogriseum</name>
    <dbReference type="NCBI Taxonomy" id="1093897"/>
    <lineage>
        <taxon>Eukaryota</taxon>
        <taxon>Fungi</taxon>
        <taxon>Dikarya</taxon>
        <taxon>Ascomycota</taxon>
        <taxon>Pezizomycotina</taxon>
        <taxon>Sordariomycetes</taxon>
        <taxon>Sordariomycetidae</taxon>
        <taxon>Cephalothecales</taxon>
        <taxon>Cephalothecaceae</taxon>
        <taxon>Phialemonium</taxon>
    </lineage>
</organism>
<comment type="caution">
    <text evidence="3">The sequence shown here is derived from an EMBL/GenBank/DDBJ whole genome shotgun (WGS) entry which is preliminary data.</text>
</comment>
<feature type="region of interest" description="Disordered" evidence="1">
    <location>
        <begin position="577"/>
        <end position="606"/>
    </location>
</feature>
<sequence>MSTCKSLEGNSDFYGLGIRIGIYLQWGSAWLSLLLDPESAQGVLDANSVSLFAVAIATVIAASRDAPAIEMYIMLQILLGFPVTTLSSFGFRLWLMSPRRLDKLRSEMSRLWREHCEKRREAARQREQRKGEARQRREHRRQELQRRRDQRRVDANRSAFENWLSDVRDAVLMPQEGWDSWEEREEEPRRERQQRHELLQQRRPQQRASAQNPRWWNWVLEGAVVISRMAFPTSVPSDITVHVLYILWHLPVLLPVRLLSSLKFPGLSWSGVLWRSTTVALLMGYNLAYWFDEGGHGVQEPPSPGCGPPTVFMFSMQPLGGPIVTLGRVAAVIISVIVGIPTFVLLILTLRIFVYALLFLYRDAYFFVTSGDPQSFKDILDRVNNVLGHRTLAVTQTLESYSSILPFVTITGLQTMAGMERSLLDLLEFMSAYGDDSSIRFSDVIKVGVSLGMGKPVKRQSQARDSEPSVSRAQTMSAGWRIDHLKISSGSSGRSLTLFCVAWNVSMVLSIAWFITSIETTIRWNNIQGVHSIDSTGQLIPFVIGCRYPDWVDTELEIQDGADGPLIWEIVKRSGGDANSVGGPRAGTTTGTTGGNATAGNDPNQGAIALANLSQGSSQSAHL</sequence>
<keyword evidence="4" id="KW-1185">Reference proteome</keyword>
<accession>A0AAJ0C3Z9</accession>
<feature type="transmembrane region" description="Helical" evidence="2">
    <location>
        <begin position="16"/>
        <end position="35"/>
    </location>
</feature>
<feature type="transmembrane region" description="Helical" evidence="2">
    <location>
        <begin position="73"/>
        <end position="95"/>
    </location>
</feature>
<feature type="compositionally biased region" description="Low complexity" evidence="1">
    <location>
        <begin position="586"/>
        <end position="601"/>
    </location>
</feature>
<evidence type="ECO:0000313" key="3">
    <source>
        <dbReference type="EMBL" id="KAK1767226.1"/>
    </source>
</evidence>
<evidence type="ECO:0000256" key="2">
    <source>
        <dbReference type="SAM" id="Phobius"/>
    </source>
</evidence>
<dbReference type="EMBL" id="MU839009">
    <property type="protein sequence ID" value="KAK1767226.1"/>
    <property type="molecule type" value="Genomic_DNA"/>
</dbReference>
<evidence type="ECO:0000313" key="4">
    <source>
        <dbReference type="Proteomes" id="UP001244011"/>
    </source>
</evidence>
<dbReference type="AlphaFoldDB" id="A0AAJ0C3Z9"/>
<protein>
    <submittedName>
        <fullName evidence="3">Uncharacterized protein</fullName>
    </submittedName>
</protein>
<feature type="transmembrane region" description="Helical" evidence="2">
    <location>
        <begin position="329"/>
        <end position="361"/>
    </location>
</feature>
<dbReference type="GeneID" id="85309276"/>
<feature type="transmembrane region" description="Helical" evidence="2">
    <location>
        <begin position="42"/>
        <end position="61"/>
    </location>
</feature>
<keyword evidence="2" id="KW-1133">Transmembrane helix</keyword>
<dbReference type="Proteomes" id="UP001244011">
    <property type="component" value="Unassembled WGS sequence"/>
</dbReference>
<keyword evidence="2" id="KW-0812">Transmembrane</keyword>
<evidence type="ECO:0000256" key="1">
    <source>
        <dbReference type="SAM" id="MobiDB-lite"/>
    </source>
</evidence>
<keyword evidence="2" id="KW-0472">Membrane</keyword>
<name>A0AAJ0C3Z9_9PEZI</name>
<gene>
    <name evidence="3" type="ORF">QBC33DRAFT_515387</name>
</gene>
<proteinExistence type="predicted"/>
<reference evidence="3" key="1">
    <citation type="submission" date="2023-06" db="EMBL/GenBank/DDBJ databases">
        <title>Genome-scale phylogeny and comparative genomics of the fungal order Sordariales.</title>
        <authorList>
            <consortium name="Lawrence Berkeley National Laboratory"/>
            <person name="Hensen N."/>
            <person name="Bonometti L."/>
            <person name="Westerberg I."/>
            <person name="Brannstrom I.O."/>
            <person name="Guillou S."/>
            <person name="Cros-Aarteil S."/>
            <person name="Calhoun S."/>
            <person name="Haridas S."/>
            <person name="Kuo A."/>
            <person name="Mondo S."/>
            <person name="Pangilinan J."/>
            <person name="Riley R."/>
            <person name="Labutti K."/>
            <person name="Andreopoulos B."/>
            <person name="Lipzen A."/>
            <person name="Chen C."/>
            <person name="Yanf M."/>
            <person name="Daum C."/>
            <person name="Ng V."/>
            <person name="Clum A."/>
            <person name="Steindorff A."/>
            <person name="Ohm R."/>
            <person name="Martin F."/>
            <person name="Silar P."/>
            <person name="Natvig D."/>
            <person name="Lalanne C."/>
            <person name="Gautier V."/>
            <person name="Ament-Velasquez S.L."/>
            <person name="Kruys A."/>
            <person name="Hutchinson M.I."/>
            <person name="Powell A.J."/>
            <person name="Barry K."/>
            <person name="Miller A.N."/>
            <person name="Grigoriev I.V."/>
            <person name="Debuchy R."/>
            <person name="Gladieux P."/>
            <person name="Thoren M.H."/>
            <person name="Johannesson H."/>
        </authorList>
    </citation>
    <scope>NUCLEOTIDE SEQUENCE</scope>
    <source>
        <strain evidence="3">8032-3</strain>
    </source>
</reference>
<feature type="region of interest" description="Disordered" evidence="1">
    <location>
        <begin position="122"/>
        <end position="152"/>
    </location>
</feature>
<dbReference type="RefSeq" id="XP_060283439.1">
    <property type="nucleotide sequence ID" value="XM_060426089.1"/>
</dbReference>